<dbReference type="InterPro" id="IPR011611">
    <property type="entry name" value="PfkB_dom"/>
</dbReference>
<keyword evidence="5" id="KW-1185">Reference proteome</keyword>
<dbReference type="SUPFAM" id="SSF53613">
    <property type="entry name" value="Ribokinase-like"/>
    <property type="match status" value="1"/>
</dbReference>
<proteinExistence type="predicted"/>
<feature type="domain" description="Carbohydrate kinase PfkB" evidence="3">
    <location>
        <begin position="14"/>
        <end position="292"/>
    </location>
</feature>
<name>A0A1C6U2T3_9ACTN</name>
<accession>A0A1C6U2T3</accession>
<dbReference type="PANTHER" id="PTHR10584">
    <property type="entry name" value="SUGAR KINASE"/>
    <property type="match status" value="1"/>
</dbReference>
<dbReference type="Gene3D" id="3.40.1190.20">
    <property type="match status" value="1"/>
</dbReference>
<keyword evidence="2 4" id="KW-0418">Kinase</keyword>
<keyword evidence="1" id="KW-0808">Transferase</keyword>
<dbReference type="Proteomes" id="UP000198937">
    <property type="component" value="Unassembled WGS sequence"/>
</dbReference>
<sequence>MTDSSGAGGRVDAAFVGRANIDLTIHVPHRARPGRTAIGSPLTANAGGKSLNQAIAAARHGGRAALIANVGADTWGHQITATLTDARVDTRRVRLVPDATTGAAIIEVTPDGESYITLALSPATELTTDDIHRATAGLAAEAVIVQLDLPPEPVTTLLSHRRAPIVIGNLVPNPDLDPRLLAELDVLVVNQHEAATILRTTAGNPLESAAALQRLGPRTVVVTAGPNGAAFTHPHGSGTVPAPAVPVVDTTGAGDAFLGSLAVDLARHTPLPDAITAAVHAGSHTVGHSGAHIRFTNSPGGGPR</sequence>
<dbReference type="GO" id="GO:0016301">
    <property type="term" value="F:kinase activity"/>
    <property type="evidence" value="ECO:0007669"/>
    <property type="project" value="UniProtKB-KW"/>
</dbReference>
<dbReference type="InterPro" id="IPR029056">
    <property type="entry name" value="Ribokinase-like"/>
</dbReference>
<dbReference type="AlphaFoldDB" id="A0A1C6U2T3"/>
<evidence type="ECO:0000259" key="3">
    <source>
        <dbReference type="Pfam" id="PF00294"/>
    </source>
</evidence>
<dbReference type="GO" id="GO:0006796">
    <property type="term" value="P:phosphate-containing compound metabolic process"/>
    <property type="evidence" value="ECO:0007669"/>
    <property type="project" value="UniProtKB-ARBA"/>
</dbReference>
<evidence type="ECO:0000313" key="4">
    <source>
        <dbReference type="EMBL" id="SCL48221.1"/>
    </source>
</evidence>
<dbReference type="PRINTS" id="PR00990">
    <property type="entry name" value="RIBOKINASE"/>
</dbReference>
<protein>
    <submittedName>
        <fullName evidence="4">Ribokinase</fullName>
    </submittedName>
</protein>
<dbReference type="EMBL" id="FMIA01000002">
    <property type="protein sequence ID" value="SCL48221.1"/>
    <property type="molecule type" value="Genomic_DNA"/>
</dbReference>
<dbReference type="PANTHER" id="PTHR10584:SF166">
    <property type="entry name" value="RIBOKINASE"/>
    <property type="match status" value="1"/>
</dbReference>
<evidence type="ECO:0000256" key="1">
    <source>
        <dbReference type="ARBA" id="ARBA00022679"/>
    </source>
</evidence>
<dbReference type="InterPro" id="IPR002139">
    <property type="entry name" value="Ribo/fructo_kinase"/>
</dbReference>
<dbReference type="GO" id="GO:0005829">
    <property type="term" value="C:cytosol"/>
    <property type="evidence" value="ECO:0007669"/>
    <property type="project" value="TreeGrafter"/>
</dbReference>
<dbReference type="RefSeq" id="WP_091434028.1">
    <property type="nucleotide sequence ID" value="NZ_BMMJ01000006.1"/>
</dbReference>
<evidence type="ECO:0000313" key="5">
    <source>
        <dbReference type="Proteomes" id="UP000198937"/>
    </source>
</evidence>
<gene>
    <name evidence="4" type="ORF">GA0070617_0813</name>
</gene>
<dbReference type="Pfam" id="PF00294">
    <property type="entry name" value="PfkB"/>
    <property type="match status" value="1"/>
</dbReference>
<reference evidence="4 5" key="1">
    <citation type="submission" date="2016-06" db="EMBL/GenBank/DDBJ databases">
        <authorList>
            <person name="Kjaerup R.B."/>
            <person name="Dalgaard T.S."/>
            <person name="Juul-Madsen H.R."/>
        </authorList>
    </citation>
    <scope>NUCLEOTIDE SEQUENCE [LARGE SCALE GENOMIC DNA]</scope>
    <source>
        <strain evidence="4 5">DSM 45577</strain>
    </source>
</reference>
<dbReference type="OrthoDB" id="9775849at2"/>
<dbReference type="STRING" id="683228.GA0070617_0813"/>
<organism evidence="4 5">
    <name type="scientific">Micromonospora yangpuensis</name>
    <dbReference type="NCBI Taxonomy" id="683228"/>
    <lineage>
        <taxon>Bacteria</taxon>
        <taxon>Bacillati</taxon>
        <taxon>Actinomycetota</taxon>
        <taxon>Actinomycetes</taxon>
        <taxon>Micromonosporales</taxon>
        <taxon>Micromonosporaceae</taxon>
        <taxon>Micromonospora</taxon>
    </lineage>
</organism>
<evidence type="ECO:0000256" key="2">
    <source>
        <dbReference type="ARBA" id="ARBA00022777"/>
    </source>
</evidence>